<dbReference type="GO" id="GO:0006508">
    <property type="term" value="P:proteolysis"/>
    <property type="evidence" value="ECO:0007669"/>
    <property type="project" value="InterPro"/>
</dbReference>
<dbReference type="InterPro" id="IPR033116">
    <property type="entry name" value="TRYPSIN_SER"/>
</dbReference>
<evidence type="ECO:0000256" key="3">
    <source>
        <dbReference type="SAM" id="SignalP"/>
    </source>
</evidence>
<dbReference type="InterPro" id="IPR043504">
    <property type="entry name" value="Peptidase_S1_PA_chymotrypsin"/>
</dbReference>
<dbReference type="Gene3D" id="2.40.10.10">
    <property type="entry name" value="Trypsin-like serine proteases"/>
    <property type="match status" value="1"/>
</dbReference>
<keyword evidence="3" id="KW-0732">Signal</keyword>
<dbReference type="Proteomes" id="UP000887578">
    <property type="component" value="Unplaced"/>
</dbReference>
<dbReference type="SMART" id="SM00020">
    <property type="entry name" value="Tryp_SPc"/>
    <property type="match status" value="1"/>
</dbReference>
<dbReference type="Pfam" id="PF00089">
    <property type="entry name" value="Trypsin"/>
    <property type="match status" value="1"/>
</dbReference>
<dbReference type="InterPro" id="IPR051487">
    <property type="entry name" value="Ser/Thr_Proteases_Immune/Dev"/>
</dbReference>
<reference evidence="6" key="1">
    <citation type="submission" date="2022-11" db="UniProtKB">
        <authorList>
            <consortium name="WormBaseParasite"/>
        </authorList>
    </citation>
    <scope>IDENTIFICATION</scope>
</reference>
<dbReference type="CDD" id="cd00190">
    <property type="entry name" value="Tryp_SPc"/>
    <property type="match status" value="1"/>
</dbReference>
<protein>
    <submittedName>
        <fullName evidence="6">Peptidase S1 domain-containing protein</fullName>
    </submittedName>
</protein>
<dbReference type="PRINTS" id="PR00722">
    <property type="entry name" value="CHYMOTRYPSIN"/>
</dbReference>
<evidence type="ECO:0000313" key="5">
    <source>
        <dbReference type="Proteomes" id="UP000887578"/>
    </source>
</evidence>
<keyword evidence="1" id="KW-1015">Disulfide bond</keyword>
<keyword evidence="5" id="KW-1185">Reference proteome</keyword>
<accession>A0A914PMC4</accession>
<evidence type="ECO:0000256" key="1">
    <source>
        <dbReference type="ARBA" id="ARBA00023157"/>
    </source>
</evidence>
<dbReference type="WBParaSite" id="PDA_v2.g19150.t1">
    <property type="protein sequence ID" value="PDA_v2.g19150.t1"/>
    <property type="gene ID" value="PDA_v2.g19150"/>
</dbReference>
<dbReference type="InterPro" id="IPR009003">
    <property type="entry name" value="Peptidase_S1_PA"/>
</dbReference>
<organism evidence="5 6">
    <name type="scientific">Panagrolaimus davidi</name>
    <dbReference type="NCBI Taxonomy" id="227884"/>
    <lineage>
        <taxon>Eukaryota</taxon>
        <taxon>Metazoa</taxon>
        <taxon>Ecdysozoa</taxon>
        <taxon>Nematoda</taxon>
        <taxon>Chromadorea</taxon>
        <taxon>Rhabditida</taxon>
        <taxon>Tylenchina</taxon>
        <taxon>Panagrolaimomorpha</taxon>
        <taxon>Panagrolaimoidea</taxon>
        <taxon>Panagrolaimidae</taxon>
        <taxon>Panagrolaimus</taxon>
    </lineage>
</organism>
<sequence>MLFKYFFFFLFLFDISKAEESNCGISPSLERYKEYNQNRIFGGENSNEGDFPWYIWMYTESGKGCSGTIIHENWILTAAHFYYGSVDWKIMKTQKIAALEYFVHPQYGASGHESNDIALIKLNGTLEFSDMVQPICLDSNVASPPNEILAQCGMGSDFKKRNGSVTTFSHYILQDGPIQHINLSICGKNEKEEEYICVGGVNHAALPGDSGGPLMVIRDERWVQIGVASTYSASNYEGESISVNVKNTYINVSSYCKWIKEITENVVQC</sequence>
<proteinExistence type="inferred from homology"/>
<comment type="similarity">
    <text evidence="2">Belongs to the peptidase S1 family. CLIP subfamily.</text>
</comment>
<dbReference type="PROSITE" id="PS50240">
    <property type="entry name" value="TRYPSIN_DOM"/>
    <property type="match status" value="1"/>
</dbReference>
<feature type="chain" id="PRO_5037021447" evidence="3">
    <location>
        <begin position="19"/>
        <end position="269"/>
    </location>
</feature>
<feature type="signal peptide" evidence="3">
    <location>
        <begin position="1"/>
        <end position="18"/>
    </location>
</feature>
<dbReference type="AlphaFoldDB" id="A0A914PMC4"/>
<dbReference type="InterPro" id="IPR001254">
    <property type="entry name" value="Trypsin_dom"/>
</dbReference>
<feature type="domain" description="Peptidase S1" evidence="4">
    <location>
        <begin position="40"/>
        <end position="264"/>
    </location>
</feature>
<dbReference type="PROSITE" id="PS00135">
    <property type="entry name" value="TRYPSIN_SER"/>
    <property type="match status" value="1"/>
</dbReference>
<evidence type="ECO:0000313" key="6">
    <source>
        <dbReference type="WBParaSite" id="PDA_v2.g19150.t1"/>
    </source>
</evidence>
<dbReference type="InterPro" id="IPR001314">
    <property type="entry name" value="Peptidase_S1A"/>
</dbReference>
<dbReference type="PANTHER" id="PTHR24256">
    <property type="entry name" value="TRYPTASE-RELATED"/>
    <property type="match status" value="1"/>
</dbReference>
<name>A0A914PMC4_9BILA</name>
<evidence type="ECO:0000259" key="4">
    <source>
        <dbReference type="PROSITE" id="PS50240"/>
    </source>
</evidence>
<dbReference type="SUPFAM" id="SSF50494">
    <property type="entry name" value="Trypsin-like serine proteases"/>
    <property type="match status" value="1"/>
</dbReference>
<evidence type="ECO:0000256" key="2">
    <source>
        <dbReference type="ARBA" id="ARBA00024195"/>
    </source>
</evidence>
<dbReference type="GO" id="GO:0004252">
    <property type="term" value="F:serine-type endopeptidase activity"/>
    <property type="evidence" value="ECO:0007669"/>
    <property type="project" value="InterPro"/>
</dbReference>